<evidence type="ECO:0000313" key="3">
    <source>
        <dbReference type="Proteomes" id="UP000499080"/>
    </source>
</evidence>
<protein>
    <recommendedName>
        <fullName evidence="1">HAT C-terminal dimerisation domain-containing protein</fullName>
    </recommendedName>
</protein>
<comment type="caution">
    <text evidence="2">The sequence shown here is derived from an EMBL/GenBank/DDBJ whole genome shotgun (WGS) entry which is preliminary data.</text>
</comment>
<evidence type="ECO:0000259" key="1">
    <source>
        <dbReference type="Pfam" id="PF05699"/>
    </source>
</evidence>
<sequence>MEKDNTTAFEVAEAHKALKRNLIERKALNFIPMGAKNIYRKLDEKIRNSVKEEFDGFYERCIAYLDLWENSFGNAEQFSWVNLTKTNAVDWENAETSAEIINSSLLYVPDMKINSDKLFDEVVLAKEYLQSNWEQWKQEETTRDVIISSEEKWLRLFGHFKENHIAAPNLIKIVEYAICLPVTSASVDRVFSLMNNAWTDDRSLMKESTVIGLMTYVPDFGCDARTLLCLKGKATSWIDTWLPQLICVFIFMARSSESLPAGTFCEFEKKAEFLLCADELKRRKDLESTAVYSDFMDDGKRIRVGLFLPPSCRCNRFGL</sequence>
<organism evidence="2 3">
    <name type="scientific">Araneus ventricosus</name>
    <name type="common">Orbweaver spider</name>
    <name type="synonym">Epeira ventricosa</name>
    <dbReference type="NCBI Taxonomy" id="182803"/>
    <lineage>
        <taxon>Eukaryota</taxon>
        <taxon>Metazoa</taxon>
        <taxon>Ecdysozoa</taxon>
        <taxon>Arthropoda</taxon>
        <taxon>Chelicerata</taxon>
        <taxon>Arachnida</taxon>
        <taxon>Araneae</taxon>
        <taxon>Araneomorphae</taxon>
        <taxon>Entelegynae</taxon>
        <taxon>Araneoidea</taxon>
        <taxon>Araneidae</taxon>
        <taxon>Araneus</taxon>
    </lineage>
</organism>
<dbReference type="EMBL" id="BGPR01000006">
    <property type="protein sequence ID" value="GBL74925.1"/>
    <property type="molecule type" value="Genomic_DNA"/>
</dbReference>
<dbReference type="Proteomes" id="UP000499080">
    <property type="component" value="Unassembled WGS sequence"/>
</dbReference>
<dbReference type="OrthoDB" id="6782434at2759"/>
<dbReference type="InterPro" id="IPR008906">
    <property type="entry name" value="HATC_C_dom"/>
</dbReference>
<reference evidence="2 3" key="1">
    <citation type="journal article" date="2019" name="Sci. Rep.">
        <title>Orb-weaving spider Araneus ventricosus genome elucidates the spidroin gene catalogue.</title>
        <authorList>
            <person name="Kono N."/>
            <person name="Nakamura H."/>
            <person name="Ohtoshi R."/>
            <person name="Moran D.A.P."/>
            <person name="Shinohara A."/>
            <person name="Yoshida Y."/>
            <person name="Fujiwara M."/>
            <person name="Mori M."/>
            <person name="Tomita M."/>
            <person name="Arakawa K."/>
        </authorList>
    </citation>
    <scope>NUCLEOTIDE SEQUENCE [LARGE SCALE GENOMIC DNA]</scope>
</reference>
<gene>
    <name evidence="2" type="ORF">AVEN_243751_1</name>
</gene>
<keyword evidence="3" id="KW-1185">Reference proteome</keyword>
<dbReference type="Pfam" id="PF05699">
    <property type="entry name" value="Dimer_Tnp_hAT"/>
    <property type="match status" value="1"/>
</dbReference>
<accession>A0A4Y2A6C2</accession>
<evidence type="ECO:0000313" key="2">
    <source>
        <dbReference type="EMBL" id="GBL74925.1"/>
    </source>
</evidence>
<dbReference type="AlphaFoldDB" id="A0A4Y2A6C2"/>
<name>A0A4Y2A6C2_ARAVE</name>
<feature type="domain" description="HAT C-terminal dimerisation" evidence="1">
    <location>
        <begin position="156"/>
        <end position="213"/>
    </location>
</feature>
<proteinExistence type="predicted"/>
<dbReference type="GO" id="GO:0046983">
    <property type="term" value="F:protein dimerization activity"/>
    <property type="evidence" value="ECO:0007669"/>
    <property type="project" value="InterPro"/>
</dbReference>